<organism evidence="1 2">
    <name type="scientific">Monilinia fructigena</name>
    <dbReference type="NCBI Taxonomy" id="38457"/>
    <lineage>
        <taxon>Eukaryota</taxon>
        <taxon>Fungi</taxon>
        <taxon>Dikarya</taxon>
        <taxon>Ascomycota</taxon>
        <taxon>Pezizomycotina</taxon>
        <taxon>Leotiomycetes</taxon>
        <taxon>Helotiales</taxon>
        <taxon>Sclerotiniaceae</taxon>
        <taxon>Monilinia</taxon>
    </lineage>
</organism>
<dbReference type="Proteomes" id="UP000249056">
    <property type="component" value="Unassembled WGS sequence"/>
</dbReference>
<reference evidence="1 2" key="1">
    <citation type="submission" date="2018-06" db="EMBL/GenBank/DDBJ databases">
        <title>Genome Sequence of the Brown Rot Fungal Pathogen Monilinia fructigena.</title>
        <authorList>
            <person name="Landi L."/>
            <person name="De Miccolis Angelini R.M."/>
            <person name="Pollastro S."/>
            <person name="Abate D."/>
            <person name="Faretra F."/>
            <person name="Romanazzi G."/>
        </authorList>
    </citation>
    <scope>NUCLEOTIDE SEQUENCE [LARGE SCALE GENOMIC DNA]</scope>
    <source>
        <strain evidence="1 2">Mfrg269</strain>
    </source>
</reference>
<evidence type="ECO:0000313" key="2">
    <source>
        <dbReference type="Proteomes" id="UP000249056"/>
    </source>
</evidence>
<evidence type="ECO:0000313" key="1">
    <source>
        <dbReference type="EMBL" id="RAL68154.1"/>
    </source>
</evidence>
<protein>
    <submittedName>
        <fullName evidence="1">Uncharacterized protein</fullName>
    </submittedName>
</protein>
<comment type="caution">
    <text evidence="1">The sequence shown here is derived from an EMBL/GenBank/DDBJ whole genome shotgun (WGS) entry which is preliminary data.</text>
</comment>
<dbReference type="EMBL" id="QKRW01000002">
    <property type="protein sequence ID" value="RAL68154.1"/>
    <property type="molecule type" value="Genomic_DNA"/>
</dbReference>
<proteinExistence type="predicted"/>
<sequence>MQVHGNIQEVIPLSKDIPKNRVELFQASKTAIKQRHEIHGKAQELYGQVIGIHGQVMDVRGQVMGIQGKFQEAQQQTPENAASFKNESKGYARSYYRIYLLHYCVSGLTAQAKKQFKMENGCHHSTQALYNHILPAISTTFTPSLLEKISWTPT</sequence>
<dbReference type="OrthoDB" id="3539294at2759"/>
<name>A0A395J7Q1_9HELO</name>
<keyword evidence="2" id="KW-1185">Reference proteome</keyword>
<gene>
    <name evidence="1" type="ORF">DID88_008864</name>
</gene>
<dbReference type="AlphaFoldDB" id="A0A395J7Q1"/>
<accession>A0A395J7Q1</accession>